<protein>
    <submittedName>
        <fullName evidence="1">Rubisco activation protein CbbO</fullName>
    </submittedName>
</protein>
<dbReference type="EMBL" id="CACVAV010000280">
    <property type="protein sequence ID" value="CAA6817844.1"/>
    <property type="molecule type" value="Genomic_DNA"/>
</dbReference>
<evidence type="ECO:0000313" key="1">
    <source>
        <dbReference type="EMBL" id="CAA6817844.1"/>
    </source>
</evidence>
<sequence>MAIQLSDYKEELDSLSENAHDVLEANWQDAARVFSPRGLDHYLKGASALSSLGRGEDLVFSFLESAPVVAREIGEDAVSELLSSAIKMYSRTSAEVLVLLFSSSPVVAQRLNESGLFKGYLNLLNNLLAQAPRALRPMLSNIDTLLAYLTLGGLRRWATWGASAYRNDFAAQVTYFGLESDESHALMKKEQRGVLFVDVQRRLIMYLRALWGQDFFLRPTSGDFETREGYRPFIEQSFVHLPDAFDDIKQEANHGADDILISGLEIYRAAAAHCASHIKHSVYLGQYTDSDSDDPPAFSALQKVMIGLFEDARIEKIAVDEFPGLQPLWISLLSIGTENSATNSDTGILLDKIARGLADQHFICDDPLVAMARQLFFAAADRLEDERFAIELGLKLAEKFTAQGLSFNPNQDRMSNGYRDDNRYLWQNPEDEDYSDLLPGQVKQVRKYVSVMEMLNNLDVQEASDDAQEIWVLKTEFFHDDGTSLNEKEGKAPIASPVHYSEWDYQTQLE</sequence>
<reference evidence="1" key="1">
    <citation type="submission" date="2020-01" db="EMBL/GenBank/DDBJ databases">
        <authorList>
            <person name="Meier V. D."/>
            <person name="Meier V D."/>
        </authorList>
    </citation>
    <scope>NUCLEOTIDE SEQUENCE</scope>
    <source>
        <strain evidence="1">HLG_WM_MAG_08</strain>
    </source>
</reference>
<organism evidence="1">
    <name type="scientific">uncultured Thiotrichaceae bacterium</name>
    <dbReference type="NCBI Taxonomy" id="298394"/>
    <lineage>
        <taxon>Bacteria</taxon>
        <taxon>Pseudomonadati</taxon>
        <taxon>Pseudomonadota</taxon>
        <taxon>Gammaproteobacteria</taxon>
        <taxon>Thiotrichales</taxon>
        <taxon>Thiotrichaceae</taxon>
        <taxon>environmental samples</taxon>
    </lineage>
</organism>
<proteinExistence type="predicted"/>
<gene>
    <name evidence="1" type="ORF">HELGO_WM48429</name>
</gene>
<dbReference type="AlphaFoldDB" id="A0A6S6TES7"/>
<name>A0A6S6TES7_9GAMM</name>
<accession>A0A6S6TES7</accession>
<feature type="non-terminal residue" evidence="1">
    <location>
        <position position="510"/>
    </location>
</feature>